<dbReference type="PANTHER" id="PTHR30329">
    <property type="entry name" value="STATOR ELEMENT OF FLAGELLAR MOTOR COMPLEX"/>
    <property type="match status" value="1"/>
</dbReference>
<name>A0A8J7LC05_9NOST</name>
<organism evidence="5 6">
    <name type="scientific">Dendronalium phyllosphericum CENA369</name>
    <dbReference type="NCBI Taxonomy" id="1725256"/>
    <lineage>
        <taxon>Bacteria</taxon>
        <taxon>Bacillati</taxon>
        <taxon>Cyanobacteriota</taxon>
        <taxon>Cyanophyceae</taxon>
        <taxon>Nostocales</taxon>
        <taxon>Nostocaceae</taxon>
        <taxon>Dendronalium</taxon>
        <taxon>Dendronalium phyllosphericum</taxon>
    </lineage>
</organism>
<evidence type="ECO:0000256" key="1">
    <source>
        <dbReference type="PROSITE-ProRule" id="PRU00473"/>
    </source>
</evidence>
<reference evidence="5 6" key="1">
    <citation type="journal article" date="2021" name="Int. J. Syst. Evol. Microbiol.">
        <title>Amazonocrinis nigriterrae gen. nov., sp. nov., Atlanticothrix silvestris gen. nov., sp. nov. and Dendronalium phyllosphericum gen. nov., sp. nov., nostocacean cyanobacteria from Brazilian environments.</title>
        <authorList>
            <person name="Alvarenga D.O."/>
            <person name="Andreote A.P.D."/>
            <person name="Branco L.H.Z."/>
            <person name="Delbaje E."/>
            <person name="Cruz R.B."/>
            <person name="Varani A.M."/>
            <person name="Fiore M.F."/>
        </authorList>
    </citation>
    <scope>NUCLEOTIDE SEQUENCE [LARGE SCALE GENOMIC DNA]</scope>
    <source>
        <strain evidence="5 6">CENA369</strain>
    </source>
</reference>
<evidence type="ECO:0000256" key="2">
    <source>
        <dbReference type="SAM" id="MobiDB-lite"/>
    </source>
</evidence>
<dbReference type="SUPFAM" id="SSF103088">
    <property type="entry name" value="OmpA-like"/>
    <property type="match status" value="1"/>
</dbReference>
<dbReference type="CDD" id="cd07185">
    <property type="entry name" value="OmpA_C-like"/>
    <property type="match status" value="1"/>
</dbReference>
<dbReference type="EMBL" id="JAECZA010000001">
    <property type="protein sequence ID" value="MBH8571481.1"/>
    <property type="molecule type" value="Genomic_DNA"/>
</dbReference>
<keyword evidence="3" id="KW-0812">Transmembrane</keyword>
<accession>A0A8J7LC05</accession>
<proteinExistence type="predicted"/>
<evidence type="ECO:0000256" key="3">
    <source>
        <dbReference type="SAM" id="Phobius"/>
    </source>
</evidence>
<feature type="domain" description="OmpA-like" evidence="4">
    <location>
        <begin position="475"/>
        <end position="600"/>
    </location>
</feature>
<dbReference type="PANTHER" id="PTHR30329:SF21">
    <property type="entry name" value="LIPOPROTEIN YIAD-RELATED"/>
    <property type="match status" value="1"/>
</dbReference>
<evidence type="ECO:0000313" key="5">
    <source>
        <dbReference type="EMBL" id="MBH8571481.1"/>
    </source>
</evidence>
<keyword evidence="6" id="KW-1185">Reference proteome</keyword>
<dbReference type="RefSeq" id="WP_214430316.1">
    <property type="nucleotide sequence ID" value="NZ_CAWPUQ010000001.1"/>
</dbReference>
<protein>
    <submittedName>
        <fullName evidence="5">OmpA family protein</fullName>
    </submittedName>
</protein>
<keyword evidence="1 3" id="KW-0472">Membrane</keyword>
<dbReference type="AlphaFoldDB" id="A0A8J7LC05"/>
<evidence type="ECO:0000259" key="4">
    <source>
        <dbReference type="PROSITE" id="PS51123"/>
    </source>
</evidence>
<dbReference type="InterPro" id="IPR050330">
    <property type="entry name" value="Bact_OuterMem_StrucFunc"/>
</dbReference>
<gene>
    <name evidence="5" type="ORF">I8752_00240</name>
</gene>
<sequence>MSDSLNQRPKASAEVTSSNNQSFDLSSSNKDKQLSDELSTLRSLLFGIEPAELNKIYERLNNPQIQPEDISRLLPEAVVLRSKQDKQLIEAIVSTVEQAIQASVTQDENVLSEAFFPIIGPATRKAISTALEEMMQSLNQTLEHSLSPESFKWRLEARRTGKSFAEIVLLRTLLYRVEQVFLIHKKTGLLLQHVVVNQVTTQDPDLVSAMLTAIQDFARDSFSVGKEDALKSLRFGELIIWVEEGPQALLASSIWGNPPQELRLVFKEAVEKIHLKLGPEINDFTGETEPFKASTPYLEACLVTQSKSASPKNNYTYAVAFLSTIAIALGIWGFFAIREHLRWQAYLQKLSSQPGIVVINTKQRYDKHFILGMRDPLAVDPNTLIQQTNLNPKKVIGQWLPYLSLEPQLTVKRVQKLLQPPKTVSLQIDNNGILHATGSAPRQWILETRKTWRFIPGITQFQDKNLVELEFLQLQSYKQQIEEKRLFFSRGSTDFISGETGKLHVLVLLIQKFFATAKYLGKDVQIQIIGHTDIEGTEQQNMLLSQARAQKILSYLKSQGINTSKFKVLGIGSSIPLQLKSIPEAETASRRVSFEVFIANIPN</sequence>
<feature type="region of interest" description="Disordered" evidence="2">
    <location>
        <begin position="1"/>
        <end position="31"/>
    </location>
</feature>
<dbReference type="PROSITE" id="PS51123">
    <property type="entry name" value="OMPA_2"/>
    <property type="match status" value="1"/>
</dbReference>
<dbReference type="GO" id="GO:0016020">
    <property type="term" value="C:membrane"/>
    <property type="evidence" value="ECO:0007669"/>
    <property type="project" value="UniProtKB-UniRule"/>
</dbReference>
<keyword evidence="3" id="KW-1133">Transmembrane helix</keyword>
<feature type="transmembrane region" description="Helical" evidence="3">
    <location>
        <begin position="315"/>
        <end position="337"/>
    </location>
</feature>
<feature type="compositionally biased region" description="Low complexity" evidence="2">
    <location>
        <begin position="17"/>
        <end position="28"/>
    </location>
</feature>
<dbReference type="Gene3D" id="3.30.1330.60">
    <property type="entry name" value="OmpA-like domain"/>
    <property type="match status" value="1"/>
</dbReference>
<dbReference type="InterPro" id="IPR036737">
    <property type="entry name" value="OmpA-like_sf"/>
</dbReference>
<dbReference type="InterPro" id="IPR006665">
    <property type="entry name" value="OmpA-like"/>
</dbReference>
<dbReference type="Pfam" id="PF00691">
    <property type="entry name" value="OmpA"/>
    <property type="match status" value="1"/>
</dbReference>
<dbReference type="Proteomes" id="UP000662314">
    <property type="component" value="Unassembled WGS sequence"/>
</dbReference>
<comment type="caution">
    <text evidence="5">The sequence shown here is derived from an EMBL/GenBank/DDBJ whole genome shotgun (WGS) entry which is preliminary data.</text>
</comment>
<evidence type="ECO:0000313" key="6">
    <source>
        <dbReference type="Proteomes" id="UP000662314"/>
    </source>
</evidence>